<reference evidence="4" key="3">
    <citation type="submission" date="2025-04" db="UniProtKB">
        <authorList>
            <consortium name="RefSeq"/>
        </authorList>
    </citation>
    <scope>IDENTIFICATION</scope>
    <source>
        <strain evidence="4">CBS 304.34</strain>
    </source>
</reference>
<evidence type="ECO:0000313" key="3">
    <source>
        <dbReference type="Proteomes" id="UP000504636"/>
    </source>
</evidence>
<name>A0A6A6YMS8_9PEZI</name>
<accession>A0A6A6YMS8</accession>
<protein>
    <submittedName>
        <fullName evidence="2 4">Uncharacterized protein</fullName>
    </submittedName>
</protein>
<feature type="region of interest" description="Disordered" evidence="1">
    <location>
        <begin position="93"/>
        <end position="127"/>
    </location>
</feature>
<organism evidence="2">
    <name type="scientific">Mytilinidion resinicola</name>
    <dbReference type="NCBI Taxonomy" id="574789"/>
    <lineage>
        <taxon>Eukaryota</taxon>
        <taxon>Fungi</taxon>
        <taxon>Dikarya</taxon>
        <taxon>Ascomycota</taxon>
        <taxon>Pezizomycotina</taxon>
        <taxon>Dothideomycetes</taxon>
        <taxon>Pleosporomycetidae</taxon>
        <taxon>Mytilinidiales</taxon>
        <taxon>Mytilinidiaceae</taxon>
        <taxon>Mytilinidion</taxon>
    </lineage>
</organism>
<feature type="compositionally biased region" description="Basic and acidic residues" evidence="1">
    <location>
        <begin position="99"/>
        <end position="112"/>
    </location>
</feature>
<reference evidence="4" key="2">
    <citation type="submission" date="2020-04" db="EMBL/GenBank/DDBJ databases">
        <authorList>
            <consortium name="NCBI Genome Project"/>
        </authorList>
    </citation>
    <scope>NUCLEOTIDE SEQUENCE</scope>
    <source>
        <strain evidence="4">CBS 304.34</strain>
    </source>
</reference>
<dbReference type="Proteomes" id="UP000504636">
    <property type="component" value="Unplaced"/>
</dbReference>
<evidence type="ECO:0000313" key="4">
    <source>
        <dbReference type="RefSeq" id="XP_033577146.1"/>
    </source>
</evidence>
<dbReference type="RefSeq" id="XP_033577146.1">
    <property type="nucleotide sequence ID" value="XM_033727354.1"/>
</dbReference>
<dbReference type="AlphaFoldDB" id="A0A6A6YMS8"/>
<dbReference type="InterPro" id="IPR038213">
    <property type="entry name" value="IFI6/IFI27-like_sf"/>
</dbReference>
<reference evidence="2 4" key="1">
    <citation type="journal article" date="2020" name="Stud. Mycol.">
        <title>101 Dothideomycetes genomes: a test case for predicting lifestyles and emergence of pathogens.</title>
        <authorList>
            <person name="Haridas S."/>
            <person name="Albert R."/>
            <person name="Binder M."/>
            <person name="Bloem J."/>
            <person name="Labutti K."/>
            <person name="Salamov A."/>
            <person name="Andreopoulos B."/>
            <person name="Baker S."/>
            <person name="Barry K."/>
            <person name="Bills G."/>
            <person name="Bluhm B."/>
            <person name="Cannon C."/>
            <person name="Castanera R."/>
            <person name="Culley D."/>
            <person name="Daum C."/>
            <person name="Ezra D."/>
            <person name="Gonzalez J."/>
            <person name="Henrissat B."/>
            <person name="Kuo A."/>
            <person name="Liang C."/>
            <person name="Lipzen A."/>
            <person name="Lutzoni F."/>
            <person name="Magnuson J."/>
            <person name="Mondo S."/>
            <person name="Nolan M."/>
            <person name="Ohm R."/>
            <person name="Pangilinan J."/>
            <person name="Park H.-J."/>
            <person name="Ramirez L."/>
            <person name="Alfaro M."/>
            <person name="Sun H."/>
            <person name="Tritt A."/>
            <person name="Yoshinaga Y."/>
            <person name="Zwiers L.-H."/>
            <person name="Turgeon B."/>
            <person name="Goodwin S."/>
            <person name="Spatafora J."/>
            <person name="Crous P."/>
            <person name="Grigoriev I."/>
        </authorList>
    </citation>
    <scope>NUCLEOTIDE SEQUENCE</scope>
    <source>
        <strain evidence="2 4">CBS 304.34</strain>
    </source>
</reference>
<evidence type="ECO:0000313" key="2">
    <source>
        <dbReference type="EMBL" id="KAF2810182.1"/>
    </source>
</evidence>
<feature type="non-terminal residue" evidence="2">
    <location>
        <position position="1"/>
    </location>
</feature>
<proteinExistence type="predicted"/>
<sequence length="127" mass="13439">SRLDSGASTPDRIPCRKRSRIARTSIVTTPVLSTLGWSAMGPRAASIAAALQTASTPARGVFATLQSAAMGGYGASVVAGATRLVVGVATFIRAATPKPRQEREKDTQREDSGRDDDEDTFYRAAKR</sequence>
<dbReference type="OrthoDB" id="440424at2759"/>
<evidence type="ECO:0000256" key="1">
    <source>
        <dbReference type="SAM" id="MobiDB-lite"/>
    </source>
</evidence>
<dbReference type="EMBL" id="MU003700">
    <property type="protein sequence ID" value="KAF2810182.1"/>
    <property type="molecule type" value="Genomic_DNA"/>
</dbReference>
<dbReference type="Gene3D" id="6.10.110.10">
    <property type="match status" value="1"/>
</dbReference>
<keyword evidence="3" id="KW-1185">Reference proteome</keyword>
<dbReference type="GeneID" id="54468247"/>
<gene>
    <name evidence="2 4" type="ORF">BDZ99DRAFT_562970</name>
</gene>